<reference evidence="10 11" key="1">
    <citation type="journal article" date="2015" name="Nature">
        <title>rRNA introns, odd ribosomes, and small enigmatic genomes across a large radiation of phyla.</title>
        <authorList>
            <person name="Brown C.T."/>
            <person name="Hug L.A."/>
            <person name="Thomas B.C."/>
            <person name="Sharon I."/>
            <person name="Castelle C.J."/>
            <person name="Singh A."/>
            <person name="Wilkins M.J."/>
            <person name="Williams K.H."/>
            <person name="Banfield J.F."/>
        </authorList>
    </citation>
    <scope>NUCLEOTIDE SEQUENCE [LARGE SCALE GENOMIC DNA]</scope>
</reference>
<comment type="subcellular location">
    <subcellularLocation>
        <location evidence="1">Cell membrane</location>
        <topology evidence="1">Multi-pass membrane protein</topology>
    </subcellularLocation>
</comment>
<keyword evidence="5 7" id="KW-0472">Membrane</keyword>
<feature type="transmembrane region" description="Helical" evidence="7">
    <location>
        <begin position="34"/>
        <end position="55"/>
    </location>
</feature>
<keyword evidence="3 7" id="KW-0812">Transmembrane</keyword>
<dbReference type="InterPro" id="IPR025857">
    <property type="entry name" value="MacB_PCD"/>
</dbReference>
<evidence type="ECO:0000313" key="11">
    <source>
        <dbReference type="Proteomes" id="UP000034794"/>
    </source>
</evidence>
<feature type="transmembrane region" description="Helical" evidence="7">
    <location>
        <begin position="639"/>
        <end position="667"/>
    </location>
</feature>
<name>A0A0G1SHX9_9BACT</name>
<protein>
    <submittedName>
        <fullName evidence="10">Uncharacterized protein</fullName>
    </submittedName>
</protein>
<accession>A0A0G1SHX9</accession>
<evidence type="ECO:0000313" key="10">
    <source>
        <dbReference type="EMBL" id="KKU32940.1"/>
    </source>
</evidence>
<dbReference type="PANTHER" id="PTHR30572">
    <property type="entry name" value="MEMBRANE COMPONENT OF TRANSPORTER-RELATED"/>
    <property type="match status" value="1"/>
</dbReference>
<evidence type="ECO:0000259" key="8">
    <source>
        <dbReference type="Pfam" id="PF02687"/>
    </source>
</evidence>
<dbReference type="AlphaFoldDB" id="A0A0G1SHX9"/>
<feature type="domain" description="MacB-like periplasmic core" evidence="9">
    <location>
        <begin position="107"/>
        <end position="231"/>
    </location>
</feature>
<dbReference type="InterPro" id="IPR050250">
    <property type="entry name" value="Macrolide_Exporter_MacB"/>
</dbReference>
<evidence type="ECO:0000256" key="5">
    <source>
        <dbReference type="ARBA" id="ARBA00023136"/>
    </source>
</evidence>
<dbReference type="Pfam" id="PF02687">
    <property type="entry name" value="FtsX"/>
    <property type="match status" value="1"/>
</dbReference>
<feature type="domain" description="ABC3 transporter permease C-terminal" evidence="8">
    <location>
        <begin position="553"/>
        <end position="676"/>
    </location>
</feature>
<dbReference type="GO" id="GO:0005886">
    <property type="term" value="C:plasma membrane"/>
    <property type="evidence" value="ECO:0007669"/>
    <property type="project" value="UniProtKB-SubCell"/>
</dbReference>
<comment type="similarity">
    <text evidence="6">Belongs to the ABC-4 integral membrane protein family.</text>
</comment>
<dbReference type="EMBL" id="LCMI01000007">
    <property type="protein sequence ID" value="KKU32940.1"/>
    <property type="molecule type" value="Genomic_DNA"/>
</dbReference>
<keyword evidence="4 7" id="KW-1133">Transmembrane helix</keyword>
<evidence type="ECO:0000256" key="1">
    <source>
        <dbReference type="ARBA" id="ARBA00004651"/>
    </source>
</evidence>
<dbReference type="PANTHER" id="PTHR30572:SF4">
    <property type="entry name" value="ABC TRANSPORTER PERMEASE YTRF"/>
    <property type="match status" value="1"/>
</dbReference>
<dbReference type="InterPro" id="IPR003838">
    <property type="entry name" value="ABC3_permease_C"/>
</dbReference>
<dbReference type="Pfam" id="PF12704">
    <property type="entry name" value="MacB_PCD"/>
    <property type="match status" value="1"/>
</dbReference>
<evidence type="ECO:0000256" key="6">
    <source>
        <dbReference type="ARBA" id="ARBA00038076"/>
    </source>
</evidence>
<evidence type="ECO:0000256" key="3">
    <source>
        <dbReference type="ARBA" id="ARBA00022692"/>
    </source>
</evidence>
<dbReference type="Proteomes" id="UP000034794">
    <property type="component" value="Unassembled WGS sequence"/>
</dbReference>
<evidence type="ECO:0000259" key="9">
    <source>
        <dbReference type="Pfam" id="PF12704"/>
    </source>
</evidence>
<comment type="caution">
    <text evidence="10">The sequence shown here is derived from an EMBL/GenBank/DDBJ whole genome shotgun (WGS) entry which is preliminary data.</text>
</comment>
<feature type="transmembrane region" description="Helical" evidence="7">
    <location>
        <begin position="108"/>
        <end position="131"/>
    </location>
</feature>
<sequence length="684" mass="74435">MNNLLSKISIILDFRTLRPKIKWLGLEVLSRLNFVALLLFYVLGVSVTAIIRLRWFPKQLKDSLMKPFYEQQIKTLAFFDRRDFTSISRVALIELAFQNMKAKKTRTMITVGGMAIGIGAIVFLVSVGYGLEHMVVSRVARLDEMKQTDVTSQTGSIAKINDKTLADFSGVASVTSVLPLIAVVGRVNYQNSISDMAVYGVTTEYLTQSAIKPVEGKIFESNELVAKLQEAEGQVAGVSTDRDFAYYGMEIQDVNYSLPEGVWIRIREKPDKTSNIIGYSKRVEGSPSGEEVWGSQYASEDNRGEAGVDENGATLGKWVKASLPLWKKEKCSVVEQPDCTDGGYLVSRDASGLQEIRTGYFAPLADTIVTSIGIKEGSVLALTTDTTTSATGVNGALGWVEIASEAGVISTAEVKKIDLGASALKQAVVNRSMLKVLGLKESEAVGKVFTVSFVVVGDLLDDPKEKVESSPAEFKIVGVVPDEKSPVFYVPFVDLRTLGITNYSQVKVVVKDQSALDKVRRQIEGLGYSTRSVADTVSQITSLFGTVRVVLGILGMVALAVASLGMFNTLTVSLLERTREVGLMKAMGMKSTEVQELFLTESMMMGFFGGVLGIFLGYMAGKVLGLLLSTFAIFKGVGYINISFLPITFVLVIILLSFIVGMVTGIYPARRATKISALNALRYE</sequence>
<proteinExistence type="inferred from homology"/>
<evidence type="ECO:0000256" key="7">
    <source>
        <dbReference type="SAM" id="Phobius"/>
    </source>
</evidence>
<organism evidence="10 11">
    <name type="scientific">Candidatus Collierbacteria bacterium GW2011_GWA2_46_26</name>
    <dbReference type="NCBI Taxonomy" id="1618381"/>
    <lineage>
        <taxon>Bacteria</taxon>
        <taxon>Candidatus Collieribacteriota</taxon>
    </lineage>
</organism>
<keyword evidence="2" id="KW-1003">Cell membrane</keyword>
<gene>
    <name evidence="10" type="ORF">UX47_C0007G0184</name>
</gene>
<evidence type="ECO:0000256" key="4">
    <source>
        <dbReference type="ARBA" id="ARBA00022989"/>
    </source>
</evidence>
<evidence type="ECO:0000256" key="2">
    <source>
        <dbReference type="ARBA" id="ARBA00022475"/>
    </source>
</evidence>
<dbReference type="GO" id="GO:0022857">
    <property type="term" value="F:transmembrane transporter activity"/>
    <property type="evidence" value="ECO:0007669"/>
    <property type="project" value="TreeGrafter"/>
</dbReference>
<feature type="transmembrane region" description="Helical" evidence="7">
    <location>
        <begin position="549"/>
        <end position="575"/>
    </location>
</feature>